<sequence length="87" mass="9871">YGNYVLALRLVNGDHEIILPTTAEIKEWLPGDIVYEDAVFIPADIKPGIYELQIGILDRLLSGPRIRLANEGRTPDGWYTLDELEVY</sequence>
<dbReference type="AlphaFoldDB" id="X1R366"/>
<evidence type="ECO:0000313" key="1">
    <source>
        <dbReference type="EMBL" id="GAI74963.1"/>
    </source>
</evidence>
<accession>X1R366</accession>
<feature type="non-terminal residue" evidence="1">
    <location>
        <position position="1"/>
    </location>
</feature>
<protein>
    <recommendedName>
        <fullName evidence="2">DUF4832 domain-containing protein</fullName>
    </recommendedName>
</protein>
<organism evidence="1">
    <name type="scientific">marine sediment metagenome</name>
    <dbReference type="NCBI Taxonomy" id="412755"/>
    <lineage>
        <taxon>unclassified sequences</taxon>
        <taxon>metagenomes</taxon>
        <taxon>ecological metagenomes</taxon>
    </lineage>
</organism>
<reference evidence="1" key="1">
    <citation type="journal article" date="2014" name="Front. Microbiol.">
        <title>High frequency of phylogenetically diverse reductive dehalogenase-homologous genes in deep subseafloor sedimentary metagenomes.</title>
        <authorList>
            <person name="Kawai M."/>
            <person name="Futagami T."/>
            <person name="Toyoda A."/>
            <person name="Takaki Y."/>
            <person name="Nishi S."/>
            <person name="Hori S."/>
            <person name="Arai W."/>
            <person name="Tsubouchi T."/>
            <person name="Morono Y."/>
            <person name="Uchiyama I."/>
            <person name="Ito T."/>
            <person name="Fujiyama A."/>
            <person name="Inagaki F."/>
            <person name="Takami H."/>
        </authorList>
    </citation>
    <scope>NUCLEOTIDE SEQUENCE</scope>
    <source>
        <strain evidence="1">Expedition CK06-06</strain>
    </source>
</reference>
<gene>
    <name evidence="1" type="ORF">S12H4_13380</name>
</gene>
<comment type="caution">
    <text evidence="1">The sequence shown here is derived from an EMBL/GenBank/DDBJ whole genome shotgun (WGS) entry which is preliminary data.</text>
</comment>
<evidence type="ECO:0008006" key="2">
    <source>
        <dbReference type="Google" id="ProtNLM"/>
    </source>
</evidence>
<proteinExistence type="predicted"/>
<dbReference type="EMBL" id="BARW01006374">
    <property type="protein sequence ID" value="GAI74963.1"/>
    <property type="molecule type" value="Genomic_DNA"/>
</dbReference>
<name>X1R366_9ZZZZ</name>